<dbReference type="HOGENOM" id="CLU_2305512_0_0_1"/>
<dbReference type="GeneID" id="25413984"/>
<dbReference type="AlphaFoldDB" id="A0A074X7S8"/>
<evidence type="ECO:0000313" key="2">
    <source>
        <dbReference type="Proteomes" id="UP000027730"/>
    </source>
</evidence>
<dbReference type="Proteomes" id="UP000027730">
    <property type="component" value="Unassembled WGS sequence"/>
</dbReference>
<protein>
    <submittedName>
        <fullName evidence="1">Uncharacterized protein</fullName>
    </submittedName>
</protein>
<accession>A0A074X7S8</accession>
<name>A0A074X7S8_9PEZI</name>
<gene>
    <name evidence="1" type="ORF">M436DRAFT_66051</name>
</gene>
<reference evidence="1 2" key="1">
    <citation type="journal article" date="2014" name="BMC Genomics">
        <title>Genome sequencing of four Aureobasidium pullulans varieties: biotechnological potential, stress tolerance, and description of new species.</title>
        <authorList>
            <person name="Gostin Ar C."/>
            <person name="Ohm R.A."/>
            <person name="Kogej T."/>
            <person name="Sonjak S."/>
            <person name="Turk M."/>
            <person name="Zajc J."/>
            <person name="Zalar P."/>
            <person name="Grube M."/>
            <person name="Sun H."/>
            <person name="Han J."/>
            <person name="Sharma A."/>
            <person name="Chiniquy J."/>
            <person name="Ngan C.Y."/>
            <person name="Lipzen A."/>
            <person name="Barry K."/>
            <person name="Grigoriev I.V."/>
            <person name="Gunde-Cimerman N."/>
        </authorList>
    </citation>
    <scope>NUCLEOTIDE SEQUENCE [LARGE SCALE GENOMIC DNA]</scope>
    <source>
        <strain evidence="1 2">CBS 147.97</strain>
    </source>
</reference>
<dbReference type="EMBL" id="KL584716">
    <property type="protein sequence ID" value="KEQ70641.1"/>
    <property type="molecule type" value="Genomic_DNA"/>
</dbReference>
<evidence type="ECO:0000313" key="1">
    <source>
        <dbReference type="EMBL" id="KEQ70641.1"/>
    </source>
</evidence>
<organism evidence="1 2">
    <name type="scientific">Aureobasidium namibiae CBS 147.97</name>
    <dbReference type="NCBI Taxonomy" id="1043004"/>
    <lineage>
        <taxon>Eukaryota</taxon>
        <taxon>Fungi</taxon>
        <taxon>Dikarya</taxon>
        <taxon>Ascomycota</taxon>
        <taxon>Pezizomycotina</taxon>
        <taxon>Dothideomycetes</taxon>
        <taxon>Dothideomycetidae</taxon>
        <taxon>Dothideales</taxon>
        <taxon>Saccotheciaceae</taxon>
        <taxon>Aureobasidium</taxon>
    </lineage>
</organism>
<dbReference type="RefSeq" id="XP_013424913.1">
    <property type="nucleotide sequence ID" value="XM_013569459.1"/>
</dbReference>
<proteinExistence type="predicted"/>
<sequence>MKLEYGQGHKQRIGLVTYEPSPHLGFVIRGQPGLRMRDSRWCQKYSRCFKGLQFVEADPHQGSRRLTDIWPAFFFWRTDFQKMVPNVPGQDRDLHGISNR</sequence>
<keyword evidence="2" id="KW-1185">Reference proteome</keyword>